<sequence length="680" mass="73228">MATSKLQMLIDLSSKLFNDKWDKVQKRWSDGVDKMKGKLKGLEDKIPGLGKLIENLKTPAAIAGAAIMALWGVTAKATMMANDWHVKMAEINVTAGLSQKELRGLSDELLDVGARNVAPLEEIPKAFGRIISAGLDVNQSMQALEPTLRAAKAGFTDIETVASAGIATMMSSGKDINRVYDVLFETVKEGNAEFKDIARYMPKIVPLARAIGYELEGAAGAWASLSTKLSAEQSTTALEGIMRTLSNADVAMGKIDNKTGKYASGFRAIGINIFDSAGKIRPLIDIVQELNKAMNGLTDEQKVQKLSKLGFDQSTALGFGTLMQDIEGLKKATKATTGAQGSLNQAYMDSLTPMEQYAVIQNNMKASMIKLGEKVLPYVTSALEKLTPVFQWIYQNIDTLIPLIGTFVGVLGVLSAAVWAVNIAMYANPVTLIIAAVAAAIAIVTVAIVKYNEWGAALLMLLGPIGILISGIKKIYDSWGLIKQAFATDGIVGALNRIGLALADSILHPIEQIFGMMSKLPGKMGAAFTNMQRGLNEFRQNTGMAPSDKLIKKAEWDKYAKMGLKSEGDIYAYLQKQEDAKKKAGAPKAPKDLTSLYGTTGGMFSDTPGTPKGKKNKLKDDVNKVTGDAKQVKNITVNIDSLNKGGINMNGNSAAGMSLQDVENWFNEAMMRVMRNIETS</sequence>
<dbReference type="NCBIfam" id="TIGR01760">
    <property type="entry name" value="tape_meas_TP901"/>
    <property type="match status" value="1"/>
</dbReference>
<evidence type="ECO:0000256" key="1">
    <source>
        <dbReference type="ARBA" id="ARBA00022612"/>
    </source>
</evidence>
<keyword evidence="3" id="KW-1133">Transmembrane helix</keyword>
<feature type="region of interest" description="Disordered" evidence="2">
    <location>
        <begin position="581"/>
        <end position="619"/>
    </location>
</feature>
<evidence type="ECO:0000256" key="2">
    <source>
        <dbReference type="SAM" id="MobiDB-lite"/>
    </source>
</evidence>
<feature type="transmembrane region" description="Helical" evidence="3">
    <location>
        <begin position="400"/>
        <end position="423"/>
    </location>
</feature>
<dbReference type="PANTHER" id="PTHR37813:SF1">
    <property type="entry name" value="FELS-2 PROPHAGE PROTEIN"/>
    <property type="match status" value="1"/>
</dbReference>
<keyword evidence="3" id="KW-0812">Transmembrane</keyword>
<keyword evidence="1" id="KW-1188">Viral release from host cell</keyword>
<organism evidence="5 6">
    <name type="scientific">Elizabethkingia miricola</name>
    <name type="common">Chryseobacterium miricola</name>
    <dbReference type="NCBI Taxonomy" id="172045"/>
    <lineage>
        <taxon>Bacteria</taxon>
        <taxon>Pseudomonadati</taxon>
        <taxon>Bacteroidota</taxon>
        <taxon>Flavobacteriia</taxon>
        <taxon>Flavobacteriales</taxon>
        <taxon>Weeksellaceae</taxon>
        <taxon>Elizabethkingia</taxon>
    </lineage>
</organism>
<evidence type="ECO:0000313" key="5">
    <source>
        <dbReference type="EMBL" id="TYO84895.1"/>
    </source>
</evidence>
<dbReference type="PANTHER" id="PTHR37813">
    <property type="entry name" value="FELS-2 PROPHAGE PROTEIN"/>
    <property type="match status" value="1"/>
</dbReference>
<feature type="transmembrane region" description="Helical" evidence="3">
    <location>
        <begin position="454"/>
        <end position="472"/>
    </location>
</feature>
<reference evidence="5 6" key="1">
    <citation type="submission" date="2019-07" db="EMBL/GenBank/DDBJ databases">
        <title>Genomic Encyclopedia of Archaeal and Bacterial Type Strains, Phase II (KMG-II): from individual species to whole genera.</title>
        <authorList>
            <person name="Goeker M."/>
        </authorList>
    </citation>
    <scope>NUCLEOTIDE SEQUENCE [LARGE SCALE GENOMIC DNA]</scope>
    <source>
        <strain evidence="5 6">DSM 14571</strain>
    </source>
</reference>
<evidence type="ECO:0000256" key="3">
    <source>
        <dbReference type="SAM" id="Phobius"/>
    </source>
</evidence>
<name>A0ABY3NBK4_ELIMR</name>
<gene>
    <name evidence="5" type="ORF">LX74_03700</name>
</gene>
<dbReference type="Pfam" id="PF10145">
    <property type="entry name" value="PhageMin_Tail"/>
    <property type="match status" value="1"/>
</dbReference>
<keyword evidence="6" id="KW-1185">Reference proteome</keyword>
<dbReference type="InterPro" id="IPR010090">
    <property type="entry name" value="Phage_tape_meas"/>
</dbReference>
<proteinExistence type="predicted"/>
<evidence type="ECO:0000259" key="4">
    <source>
        <dbReference type="Pfam" id="PF10145"/>
    </source>
</evidence>
<dbReference type="EMBL" id="VNHK01000017">
    <property type="protein sequence ID" value="TYO84895.1"/>
    <property type="molecule type" value="Genomic_DNA"/>
</dbReference>
<accession>A0ABY3NBK4</accession>
<feature type="domain" description="Phage tail tape measure protein" evidence="4">
    <location>
        <begin position="108"/>
        <end position="309"/>
    </location>
</feature>
<keyword evidence="3" id="KW-0472">Membrane</keyword>
<feature type="transmembrane region" description="Helical" evidence="3">
    <location>
        <begin position="430"/>
        <end position="448"/>
    </location>
</feature>
<comment type="caution">
    <text evidence="5">The sequence shown here is derived from an EMBL/GenBank/DDBJ whole genome shotgun (WGS) entry which is preliminary data.</text>
</comment>
<dbReference type="RefSeq" id="WP_065081772.1">
    <property type="nucleotide sequence ID" value="NZ_FLSS01000004.1"/>
</dbReference>
<protein>
    <submittedName>
        <fullName evidence="5">TP901 family phage tail tape measure protein</fullName>
    </submittedName>
</protein>
<dbReference type="Proteomes" id="UP000324513">
    <property type="component" value="Unassembled WGS sequence"/>
</dbReference>
<evidence type="ECO:0000313" key="6">
    <source>
        <dbReference type="Proteomes" id="UP000324513"/>
    </source>
</evidence>